<dbReference type="PATRIC" id="fig|760154.4.peg.196"/>
<dbReference type="KEGG" id="sba:Sulba_0199"/>
<dbReference type="InterPro" id="IPR052894">
    <property type="entry name" value="AsmA-related"/>
</dbReference>
<evidence type="ECO:0000313" key="3">
    <source>
        <dbReference type="EMBL" id="AFL67526.1"/>
    </source>
</evidence>
<dbReference type="STRING" id="760154.Sulba_0199"/>
<dbReference type="Pfam" id="PF05170">
    <property type="entry name" value="AsmA"/>
    <property type="match status" value="1"/>
</dbReference>
<dbReference type="Pfam" id="PF05359">
    <property type="entry name" value="DUF748"/>
    <property type="match status" value="1"/>
</dbReference>
<dbReference type="AlphaFoldDB" id="I3XUA2"/>
<evidence type="ECO:0000256" key="1">
    <source>
        <dbReference type="SAM" id="Phobius"/>
    </source>
</evidence>
<reference evidence="3 4" key="1">
    <citation type="submission" date="2012-06" db="EMBL/GenBank/DDBJ databases">
        <title>Complete sequence of Sulfurospirillum barnesii SES-3.</title>
        <authorList>
            <consortium name="US DOE Joint Genome Institute"/>
            <person name="Lucas S."/>
            <person name="Han J."/>
            <person name="Lapidus A."/>
            <person name="Cheng J.-F."/>
            <person name="Goodwin L."/>
            <person name="Pitluck S."/>
            <person name="Peters L."/>
            <person name="Ovchinnikova G."/>
            <person name="Lu M."/>
            <person name="Detter J.C."/>
            <person name="Han C."/>
            <person name="Tapia R."/>
            <person name="Land M."/>
            <person name="Hauser L."/>
            <person name="Kyrpides N."/>
            <person name="Ivanova N."/>
            <person name="Pagani I."/>
            <person name="Stolz J."/>
            <person name="Arkin A."/>
            <person name="Dehal P."/>
            <person name="Oremland R."/>
            <person name="Saltikov C."/>
            <person name="Basu P."/>
            <person name="Hollibaugh J."/>
            <person name="Newman D."/>
            <person name="Stolyar S."/>
            <person name="Hazen T."/>
            <person name="Woyke T."/>
        </authorList>
    </citation>
    <scope>NUCLEOTIDE SEQUENCE [LARGE SCALE GENOMIC DNA]</scope>
    <source>
        <strain evidence="4">ATCC 700032 / DSM 10660 / SES-3</strain>
    </source>
</reference>
<proteinExistence type="predicted"/>
<dbReference type="eggNOG" id="COG2982">
    <property type="taxonomic scope" value="Bacteria"/>
</dbReference>
<keyword evidence="4" id="KW-1185">Reference proteome</keyword>
<keyword evidence="1" id="KW-0812">Transmembrane</keyword>
<keyword evidence="1" id="KW-1133">Transmembrane helix</keyword>
<dbReference type="HOGENOM" id="CLU_005680_0_0_7"/>
<dbReference type="PANTHER" id="PTHR30441:SF8">
    <property type="entry name" value="DUF748 DOMAIN-CONTAINING PROTEIN"/>
    <property type="match status" value="1"/>
</dbReference>
<dbReference type="GO" id="GO:0090313">
    <property type="term" value="P:regulation of protein targeting to membrane"/>
    <property type="evidence" value="ECO:0007669"/>
    <property type="project" value="TreeGrafter"/>
</dbReference>
<dbReference type="RefSeq" id="WP_014768410.1">
    <property type="nucleotide sequence ID" value="NC_018002.1"/>
</dbReference>
<accession>I3XUA2</accession>
<sequence length="942" mass="106599">MKKPFKFLLFWLISLSLFYTLSGFIIIPWWIKNQLPLLLKEKTSLPIEIEKVHFNPFTFELHVNNLILKDSSNTSVSRIENLYLNYEPLFLFKKQFYIQTILLDKPFLDLSIDHNGTLNLLSLLTQPSAKEPYSKTNLLMPLIIEHIEFQNARIDFTDARHEKPFHVSFSPINYVINTLSFYKDDLSIHALKIALENEEKISLASSLSIEPLRLHGELLVHDLALKSFWHYLLPTRAHLSEGTLSVRLPFLIDLSKDEPLFFIEKAHVDLKNILFLDQGKKIVSLPSLRVEGIDAELHTSSLRIEKLIADAPFIETHLDHTYTPTLLTLFNPTLPQSTSDKPSNAPKPAWKFSLKSCTLHQASLIILDENVKSKPISFSSLNLHIANITHQSDHPISYELTTTLDKNASIALKGSYVPLTHQSTLDLEAKALPLDTAQPYLTPFTTLTLHEGLLSLRGKVDVLLREKPRVLFKGDLELSKFTLLDHYEQILLYLEHFRMDAIDYVYAPVSSLHVKKILVRKPYVNLDIKKDQSTNFSHLIVLPKNTSHAQKEPMHIVIENMAMNQGSAHFKDASLPIPFATYVSNLNGTVSTLNTKTTKPSVLALEGKVDKYGYAKIDGSVLPFDFKNRATLKIIFKNLDMKSFTPYSGKFVGYAIQEGKLSMDLSYKIRKGLMQGDNQINLDALTLGEKIESKDAIDLPLGLAIALLKDSQGHIELNLPISGDMNSPEFSYSSIVWRAVGNLMGSIVTSPFTLLGSILGIETENLTHIDFLAGKSALIPSEEEKMENYQQILEKKPELKLHITPSFDLFADTKALQENHVKVQLEALMAKNNPLAKNYSKAIQTLFIQAHSKELYEELTQSYTEQKLDRGTINEYLLKKISETVPISPEALSVLAHQRADAIIQNLIIKHKIAPERLLKQDIKKSDALREKWVGCPISLGN</sequence>
<feature type="domain" description="AsmA" evidence="2">
    <location>
        <begin position="1"/>
        <end position="166"/>
    </location>
</feature>
<organism evidence="3 4">
    <name type="scientific">Sulfurospirillum barnesii (strain ATCC 700032 / DSM 10660 / SES-3)</name>
    <dbReference type="NCBI Taxonomy" id="760154"/>
    <lineage>
        <taxon>Bacteria</taxon>
        <taxon>Pseudomonadati</taxon>
        <taxon>Campylobacterota</taxon>
        <taxon>Epsilonproteobacteria</taxon>
        <taxon>Campylobacterales</taxon>
        <taxon>Sulfurospirillaceae</taxon>
        <taxon>Sulfurospirillum</taxon>
    </lineage>
</organism>
<name>I3XUA2_SULBS</name>
<evidence type="ECO:0000259" key="2">
    <source>
        <dbReference type="Pfam" id="PF05170"/>
    </source>
</evidence>
<dbReference type="InterPro" id="IPR007844">
    <property type="entry name" value="AsmA"/>
</dbReference>
<dbReference type="Proteomes" id="UP000006176">
    <property type="component" value="Chromosome"/>
</dbReference>
<keyword evidence="1" id="KW-0472">Membrane</keyword>
<dbReference type="EMBL" id="CP003333">
    <property type="protein sequence ID" value="AFL67526.1"/>
    <property type="molecule type" value="Genomic_DNA"/>
</dbReference>
<evidence type="ECO:0000313" key="4">
    <source>
        <dbReference type="Proteomes" id="UP000006176"/>
    </source>
</evidence>
<gene>
    <name evidence="3" type="ordered locus">Sulba_0199</name>
</gene>
<feature type="transmembrane region" description="Helical" evidence="1">
    <location>
        <begin position="7"/>
        <end position="31"/>
    </location>
</feature>
<dbReference type="PANTHER" id="PTHR30441">
    <property type="entry name" value="DUF748 DOMAIN-CONTAINING PROTEIN"/>
    <property type="match status" value="1"/>
</dbReference>
<dbReference type="InterPro" id="IPR008023">
    <property type="entry name" value="DUF748"/>
</dbReference>
<dbReference type="OrthoDB" id="9757969at2"/>
<protein>
    <submittedName>
        <fullName evidence="3">Uncharacterized protein involved in outer membrane biogenesis</fullName>
    </submittedName>
</protein>
<dbReference type="GO" id="GO:0005886">
    <property type="term" value="C:plasma membrane"/>
    <property type="evidence" value="ECO:0007669"/>
    <property type="project" value="TreeGrafter"/>
</dbReference>